<comment type="caution">
    <text evidence="2">The sequence shown here is derived from an EMBL/GenBank/DDBJ whole genome shotgun (WGS) entry which is preliminary data.</text>
</comment>
<gene>
    <name evidence="2" type="ORF">AFUS01_LOCUS37456</name>
</gene>
<sequence length="65" mass="7367">MEIKPMEAPESRISPPAETTPSERYKNKDGGDEDEAEISTPTMIDNFSDNEIKEQEELESPEKPQ</sequence>
<protein>
    <submittedName>
        <fullName evidence="2">Uncharacterized protein</fullName>
    </submittedName>
</protein>
<name>A0A8J2L7D0_9HEXA</name>
<keyword evidence="3" id="KW-1185">Reference proteome</keyword>
<dbReference type="EMBL" id="CAJVCH010543666">
    <property type="protein sequence ID" value="CAG7827468.1"/>
    <property type="molecule type" value="Genomic_DNA"/>
</dbReference>
<organism evidence="2 3">
    <name type="scientific">Allacma fusca</name>
    <dbReference type="NCBI Taxonomy" id="39272"/>
    <lineage>
        <taxon>Eukaryota</taxon>
        <taxon>Metazoa</taxon>
        <taxon>Ecdysozoa</taxon>
        <taxon>Arthropoda</taxon>
        <taxon>Hexapoda</taxon>
        <taxon>Collembola</taxon>
        <taxon>Symphypleona</taxon>
        <taxon>Sminthuridae</taxon>
        <taxon>Allacma</taxon>
    </lineage>
</organism>
<dbReference type="AlphaFoldDB" id="A0A8J2L7D0"/>
<reference evidence="2" key="1">
    <citation type="submission" date="2021-06" db="EMBL/GenBank/DDBJ databases">
        <authorList>
            <person name="Hodson N. C."/>
            <person name="Mongue J. A."/>
            <person name="Jaron S. K."/>
        </authorList>
    </citation>
    <scope>NUCLEOTIDE SEQUENCE</scope>
</reference>
<feature type="compositionally biased region" description="Basic and acidic residues" evidence="1">
    <location>
        <begin position="1"/>
        <end position="10"/>
    </location>
</feature>
<proteinExistence type="predicted"/>
<feature type="region of interest" description="Disordered" evidence="1">
    <location>
        <begin position="1"/>
        <end position="65"/>
    </location>
</feature>
<evidence type="ECO:0000256" key="1">
    <source>
        <dbReference type="SAM" id="MobiDB-lite"/>
    </source>
</evidence>
<dbReference type="Proteomes" id="UP000708208">
    <property type="component" value="Unassembled WGS sequence"/>
</dbReference>
<evidence type="ECO:0000313" key="2">
    <source>
        <dbReference type="EMBL" id="CAG7827468.1"/>
    </source>
</evidence>
<feature type="compositionally biased region" description="Basic and acidic residues" evidence="1">
    <location>
        <begin position="50"/>
        <end position="65"/>
    </location>
</feature>
<feature type="compositionally biased region" description="Polar residues" evidence="1">
    <location>
        <begin position="39"/>
        <end position="49"/>
    </location>
</feature>
<feature type="compositionally biased region" description="Basic and acidic residues" evidence="1">
    <location>
        <begin position="21"/>
        <end position="30"/>
    </location>
</feature>
<accession>A0A8J2L7D0</accession>
<feature type="non-terminal residue" evidence="2">
    <location>
        <position position="65"/>
    </location>
</feature>
<evidence type="ECO:0000313" key="3">
    <source>
        <dbReference type="Proteomes" id="UP000708208"/>
    </source>
</evidence>